<sequence>MDYYDLDLIAIAEELAGKVPKTTSVRLFGSRKYPGKVRSDLDLLVTGPDSLDSLLQFRSTAQHYQPLDLWLQLGDKAVSAVTGSTLSVSSLGTIPLYPNLTLSTLDEIRVQKFRADIDYKMSVVPPSSSPARQTGALGLTDRLPHILDPSPALAVTAIVDVLRGAVTALTRMRDDGNARRGKGTQLDLLTEYDFQNLAEIVLAPLIPLQREAYVVKSGGKERTVDFSIAQGRVALELKFAKTTSDLNSAIKDAQGILDIYLEHPGVEVAVAVLGVVEGFKVDHNAINSWSVTKPSGRRAFMQTIAVPRKLLSH</sequence>
<proteinExistence type="predicted"/>
<gene>
    <name evidence="1" type="ORF">J2T10_001773</name>
</gene>
<accession>A0ABT9TKG4</accession>
<evidence type="ECO:0000313" key="2">
    <source>
        <dbReference type="Proteomes" id="UP001244563"/>
    </source>
</evidence>
<dbReference type="RefSeq" id="WP_064722832.1">
    <property type="nucleotide sequence ID" value="NZ_BDDW01000008.1"/>
</dbReference>
<dbReference type="EMBL" id="JAUSSW010000004">
    <property type="protein sequence ID" value="MDQ0102127.1"/>
    <property type="molecule type" value="Genomic_DNA"/>
</dbReference>
<name>A0ABT9TKG4_PAENI</name>
<dbReference type="Pfam" id="PF18742">
    <property type="entry name" value="DpnII-MboI"/>
    <property type="match status" value="1"/>
</dbReference>
<evidence type="ECO:0000313" key="1">
    <source>
        <dbReference type="EMBL" id="MDQ0102127.1"/>
    </source>
</evidence>
<keyword evidence="2" id="KW-1185">Reference proteome</keyword>
<protein>
    <submittedName>
        <fullName evidence="1">Nucleotidyltransferase</fullName>
    </submittedName>
</protein>
<organism evidence="1 2">
    <name type="scientific">Paenarthrobacter nicotinovorans</name>
    <name type="common">Arthrobacter nicotinovorans</name>
    <dbReference type="NCBI Taxonomy" id="29320"/>
    <lineage>
        <taxon>Bacteria</taxon>
        <taxon>Bacillati</taxon>
        <taxon>Actinomycetota</taxon>
        <taxon>Actinomycetes</taxon>
        <taxon>Micrococcales</taxon>
        <taxon>Micrococcaceae</taxon>
        <taxon>Paenarthrobacter</taxon>
    </lineage>
</organism>
<reference evidence="1 2" key="1">
    <citation type="submission" date="2023-07" db="EMBL/GenBank/DDBJ databases">
        <title>Sorghum-associated microbial communities from plants grown in Nebraska, USA.</title>
        <authorList>
            <person name="Schachtman D."/>
        </authorList>
    </citation>
    <scope>NUCLEOTIDE SEQUENCE [LARGE SCALE GENOMIC DNA]</scope>
    <source>
        <strain evidence="1 2">CC523</strain>
    </source>
</reference>
<comment type="caution">
    <text evidence="1">The sequence shown here is derived from an EMBL/GenBank/DDBJ whole genome shotgun (WGS) entry which is preliminary data.</text>
</comment>
<dbReference type="Proteomes" id="UP001244563">
    <property type="component" value="Unassembled WGS sequence"/>
</dbReference>